<evidence type="ECO:0000313" key="3">
    <source>
        <dbReference type="Proteomes" id="UP000002258"/>
    </source>
</evidence>
<feature type="transmembrane region" description="Helical" evidence="1">
    <location>
        <begin position="223"/>
        <end position="244"/>
    </location>
</feature>
<dbReference type="GeneID" id="4838913"/>
<proteinExistence type="predicted"/>
<evidence type="ECO:0000313" key="2">
    <source>
        <dbReference type="EMBL" id="ABN66061.2"/>
    </source>
</evidence>
<feature type="transmembrane region" description="Helical" evidence="1">
    <location>
        <begin position="265"/>
        <end position="287"/>
    </location>
</feature>
<protein>
    <submittedName>
        <fullName evidence="2">Uncharacterized protein</fullName>
    </submittedName>
</protein>
<dbReference type="EMBL" id="CP000498">
    <property type="protein sequence ID" value="ABN66061.2"/>
    <property type="molecule type" value="Genomic_DNA"/>
</dbReference>
<dbReference type="InParanoid" id="A3LTE7"/>
<dbReference type="Proteomes" id="UP000002258">
    <property type="component" value="Chromosome 4"/>
</dbReference>
<keyword evidence="1" id="KW-1133">Transmembrane helix</keyword>
<dbReference type="OrthoDB" id="4028207at2759"/>
<accession>A3LTE7</accession>
<reference evidence="2 3" key="1">
    <citation type="journal article" date="2007" name="Nat. Biotechnol.">
        <title>Genome sequence of the lignocellulose-bioconverting and xylose-fermenting yeast Pichia stipitis.</title>
        <authorList>
            <person name="Jeffries T.W."/>
            <person name="Grigoriev I.V."/>
            <person name="Grimwood J."/>
            <person name="Laplaza J.M."/>
            <person name="Aerts A."/>
            <person name="Salamov A."/>
            <person name="Schmutz J."/>
            <person name="Lindquist E."/>
            <person name="Dehal P."/>
            <person name="Shapiro H."/>
            <person name="Jin Y.S."/>
            <person name="Passoth V."/>
            <person name="Richardson P.M."/>
        </authorList>
    </citation>
    <scope>NUCLEOTIDE SEQUENCE [LARGE SCALE GENOMIC DNA]</scope>
    <source>
        <strain evidence="3">ATCC 58785 / CBS 6054 / NBRC 10063 / NRRL Y-11545</strain>
    </source>
</reference>
<gene>
    <name evidence="2" type="ORF">PICST_31380</name>
</gene>
<evidence type="ECO:0000256" key="1">
    <source>
        <dbReference type="SAM" id="Phobius"/>
    </source>
</evidence>
<name>A3LTE7_PICST</name>
<dbReference type="HOGENOM" id="CLU_624225_0_0_1"/>
<dbReference type="AlphaFoldDB" id="A3LTE7"/>
<sequence>MVPDNQESPDGSIKKEEEFFEFVSKLRKELSSSCPPKLRSIMRFSLFGILLLSFNIMNLSYCSRFDFKYPLVEIITPLVNMKDLPTSSYSLYTKQNYTFDNDFLTEILKDVYLRHEQEYLHSMSNRTIIVQPSITWDIERIIIQLREGTYDFESKKLIFSNLTVIDQIVEESPRSTAIFNLKIPSKSSNGFFQQRFLRQIIGTLFYFSEKSKISKGIDLLQKLLFFADVANVSILVSAMVLFLTSVPMVLVQKKTTYMKLILESLPFVSILTNFGFSLFNTVVWIIISYSFPYWKSVSFVIFYFFQSLVTVVIIFKLFLRNTQDDNQKLLSALPSVFASDSSYPSVTTQNDSPDAMHSFEIEPQSKPYSNRIRIPYTAAAPTNTSAARDTDDIIRRCATAPARSECIDVVEPLRASFDTLDIRSLTRRRTASRFTEELD</sequence>
<feature type="transmembrane region" description="Helical" evidence="1">
    <location>
        <begin position="299"/>
        <end position="319"/>
    </location>
</feature>
<keyword evidence="1" id="KW-0472">Membrane</keyword>
<dbReference type="RefSeq" id="XP_001384090.2">
    <property type="nucleotide sequence ID" value="XM_001384053.1"/>
</dbReference>
<keyword evidence="3" id="KW-1185">Reference proteome</keyword>
<keyword evidence="1" id="KW-0812">Transmembrane</keyword>
<organism evidence="2 3">
    <name type="scientific">Scheffersomyces stipitis (strain ATCC 58785 / CBS 6054 / NBRC 10063 / NRRL Y-11545)</name>
    <name type="common">Yeast</name>
    <name type="synonym">Pichia stipitis</name>
    <dbReference type="NCBI Taxonomy" id="322104"/>
    <lineage>
        <taxon>Eukaryota</taxon>
        <taxon>Fungi</taxon>
        <taxon>Dikarya</taxon>
        <taxon>Ascomycota</taxon>
        <taxon>Saccharomycotina</taxon>
        <taxon>Pichiomycetes</taxon>
        <taxon>Debaryomycetaceae</taxon>
        <taxon>Scheffersomyces</taxon>
    </lineage>
</organism>
<dbReference type="KEGG" id="pic:PICST_31380"/>
<dbReference type="OMA" id="NDSPDAM"/>